<accession>A0A7L5E5R1</accession>
<keyword evidence="1" id="KW-0732">Signal</keyword>
<dbReference type="EMBL" id="CP051682">
    <property type="protein sequence ID" value="QJD97727.1"/>
    <property type="molecule type" value="Genomic_DNA"/>
</dbReference>
<proteinExistence type="predicted"/>
<gene>
    <name evidence="2" type="ORF">HH214_18525</name>
</gene>
<evidence type="ECO:0000313" key="2">
    <source>
        <dbReference type="EMBL" id="QJD97727.1"/>
    </source>
</evidence>
<protein>
    <recommendedName>
        <fullName evidence="4">Tetratricopeptide repeat protein</fullName>
    </recommendedName>
</protein>
<feature type="signal peptide" evidence="1">
    <location>
        <begin position="1"/>
        <end position="20"/>
    </location>
</feature>
<dbReference type="AlphaFoldDB" id="A0A7L5E5R1"/>
<dbReference type="KEGG" id="mrob:HH214_18525"/>
<name>A0A7L5E5R1_9SPHI</name>
<evidence type="ECO:0000313" key="3">
    <source>
        <dbReference type="Proteomes" id="UP000503278"/>
    </source>
</evidence>
<dbReference type="Proteomes" id="UP000503278">
    <property type="component" value="Chromosome"/>
</dbReference>
<organism evidence="2 3">
    <name type="scientific">Mucilaginibacter robiniae</name>
    <dbReference type="NCBI Taxonomy" id="2728022"/>
    <lineage>
        <taxon>Bacteria</taxon>
        <taxon>Pseudomonadati</taxon>
        <taxon>Bacteroidota</taxon>
        <taxon>Sphingobacteriia</taxon>
        <taxon>Sphingobacteriales</taxon>
        <taxon>Sphingobacteriaceae</taxon>
        <taxon>Mucilaginibacter</taxon>
    </lineage>
</organism>
<evidence type="ECO:0008006" key="4">
    <source>
        <dbReference type="Google" id="ProtNLM"/>
    </source>
</evidence>
<reference evidence="2 3" key="1">
    <citation type="submission" date="2020-04" db="EMBL/GenBank/DDBJ databases">
        <title>Genome sequencing of novel species.</title>
        <authorList>
            <person name="Heo J."/>
            <person name="Kim S.-J."/>
            <person name="Kim J.-S."/>
            <person name="Hong S.-B."/>
            <person name="Kwon S.-W."/>
        </authorList>
    </citation>
    <scope>NUCLEOTIDE SEQUENCE [LARGE SCALE GENOMIC DNA]</scope>
    <source>
        <strain evidence="2 3">F39-2</strain>
    </source>
</reference>
<evidence type="ECO:0000256" key="1">
    <source>
        <dbReference type="SAM" id="SignalP"/>
    </source>
</evidence>
<feature type="chain" id="PRO_5029484070" description="Tetratricopeptide repeat protein" evidence="1">
    <location>
        <begin position="21"/>
        <end position="545"/>
    </location>
</feature>
<dbReference type="RefSeq" id="WP_169610155.1">
    <property type="nucleotide sequence ID" value="NZ_CP051682.1"/>
</dbReference>
<sequence length="545" mass="60913">MKKALLLLVLLNGAVMRLWAQTNPYQTAMAAYQRKDYHAAALLFNPYFAAKGEALTSTQLYDGACILALDGQQDAALSALHILAEKRYFSSLNRISTDSDLSSLHGLPEWNKLLEKVAENQRTEPGRNALKVKAAFSQAKALLMEDNGRLWGKPLWSDSLLALDPQHRVYSMEALAGAQNSSGIWIAQAGERELNQSNAPQVYQGKSYAVILTSYLADSSATIIHELFHLKQQHDISLNGNPVNYLDDYEARQLLRLEYQALRDALAMADKGKSKNSVTANLRDAILFRTLRQSQHSQSTKDEIEIESSEGLANYTGFVLSAYRNKYDLAIRELNSREQAPTYTRAFPYATGPAYGLLFDYLGIHWRTGLNHAYNFTAIFRQANLGRISASDTATFKPAAKRHKYTDIHDQELKRKAAIDQKINYLTQEFTQKPVLRVKLADPNYNRSFDMYGTTVLEGIGMVYGSITGTDINGKNFGSFKTTTTGTEDQPAGVLASFDNMVFRFSLPLKIEGNKLTGSNYELVLNPGWAVRKTDNQGNLEIIKE</sequence>
<keyword evidence="3" id="KW-1185">Reference proteome</keyword>